<accession>A0ABM8IKZ2</accession>
<dbReference type="SMART" id="SM00382">
    <property type="entry name" value="AAA"/>
    <property type="match status" value="1"/>
</dbReference>
<dbReference type="InterPro" id="IPR030947">
    <property type="entry name" value="EcfA_1"/>
</dbReference>
<organism evidence="10 11">
    <name type="scientific">Turicibacter faecis</name>
    <dbReference type="NCBI Taxonomy" id="2963365"/>
    <lineage>
        <taxon>Bacteria</taxon>
        <taxon>Bacillati</taxon>
        <taxon>Bacillota</taxon>
        <taxon>Erysipelotrichia</taxon>
        <taxon>Erysipelotrichales</taxon>
        <taxon>Turicibacteraceae</taxon>
        <taxon>Turicibacter</taxon>
    </lineage>
</organism>
<dbReference type="Proteomes" id="UP001432099">
    <property type="component" value="Chromosome"/>
</dbReference>
<dbReference type="InterPro" id="IPR050095">
    <property type="entry name" value="ECF_ABC_transporter_ATP-bd"/>
</dbReference>
<comment type="similarity">
    <text evidence="2">Belongs to the ABC transporter superfamily.</text>
</comment>
<dbReference type="EMBL" id="AP028127">
    <property type="protein sequence ID" value="BEH91786.1"/>
    <property type="molecule type" value="Genomic_DNA"/>
</dbReference>
<dbReference type="RefSeq" id="WP_161832665.1">
    <property type="nucleotide sequence ID" value="NZ_AP028127.1"/>
</dbReference>
<dbReference type="NCBIfam" id="NF010167">
    <property type="entry name" value="PRK13648.1"/>
    <property type="match status" value="1"/>
</dbReference>
<evidence type="ECO:0000256" key="1">
    <source>
        <dbReference type="ARBA" id="ARBA00004202"/>
    </source>
</evidence>
<evidence type="ECO:0000256" key="6">
    <source>
        <dbReference type="ARBA" id="ARBA00022840"/>
    </source>
</evidence>
<keyword evidence="7" id="KW-1278">Translocase</keyword>
<dbReference type="SUPFAM" id="SSF52540">
    <property type="entry name" value="P-loop containing nucleoside triphosphate hydrolases"/>
    <property type="match status" value="1"/>
</dbReference>
<keyword evidence="3" id="KW-0813">Transport</keyword>
<feature type="domain" description="ABC transporter" evidence="9">
    <location>
        <begin position="5"/>
        <end position="238"/>
    </location>
</feature>
<dbReference type="Gene3D" id="3.40.50.300">
    <property type="entry name" value="P-loop containing nucleotide triphosphate hydrolases"/>
    <property type="match status" value="1"/>
</dbReference>
<keyword evidence="8" id="KW-0472">Membrane</keyword>
<keyword evidence="4" id="KW-1003">Cell membrane</keyword>
<dbReference type="InterPro" id="IPR015856">
    <property type="entry name" value="ABC_transpr_CbiO/EcfA_su"/>
</dbReference>
<evidence type="ECO:0000256" key="2">
    <source>
        <dbReference type="ARBA" id="ARBA00005417"/>
    </source>
</evidence>
<evidence type="ECO:0000313" key="11">
    <source>
        <dbReference type="Proteomes" id="UP001432099"/>
    </source>
</evidence>
<evidence type="ECO:0000256" key="4">
    <source>
        <dbReference type="ARBA" id="ARBA00022475"/>
    </source>
</evidence>
<dbReference type="InterPro" id="IPR003439">
    <property type="entry name" value="ABC_transporter-like_ATP-bd"/>
</dbReference>
<gene>
    <name evidence="10" type="primary">ecfA1</name>
    <name evidence="10" type="ORF">T23_18880</name>
</gene>
<name>A0ABM8IKZ2_9FIRM</name>
<evidence type="ECO:0000256" key="7">
    <source>
        <dbReference type="ARBA" id="ARBA00022967"/>
    </source>
</evidence>
<dbReference type="PANTHER" id="PTHR43553:SF24">
    <property type="entry name" value="ENERGY-COUPLING FACTOR TRANSPORTER ATP-BINDING PROTEIN ECFA1"/>
    <property type="match status" value="1"/>
</dbReference>
<dbReference type="Pfam" id="PF00005">
    <property type="entry name" value="ABC_tran"/>
    <property type="match status" value="1"/>
</dbReference>
<keyword evidence="6 10" id="KW-0067">ATP-binding</keyword>
<dbReference type="InterPro" id="IPR027417">
    <property type="entry name" value="P-loop_NTPase"/>
</dbReference>
<dbReference type="GO" id="GO:0005524">
    <property type="term" value="F:ATP binding"/>
    <property type="evidence" value="ECO:0007669"/>
    <property type="project" value="UniProtKB-KW"/>
</dbReference>
<dbReference type="PROSITE" id="PS00211">
    <property type="entry name" value="ABC_TRANSPORTER_1"/>
    <property type="match status" value="1"/>
</dbReference>
<dbReference type="PANTHER" id="PTHR43553">
    <property type="entry name" value="HEAVY METAL TRANSPORTER"/>
    <property type="match status" value="1"/>
</dbReference>
<evidence type="ECO:0000256" key="8">
    <source>
        <dbReference type="ARBA" id="ARBA00023136"/>
    </source>
</evidence>
<protein>
    <submittedName>
        <fullName evidence="10">Energy-coupling factor transporter ATP-binding protein EcfA1</fullName>
    </submittedName>
</protein>
<proteinExistence type="inferred from homology"/>
<evidence type="ECO:0000256" key="5">
    <source>
        <dbReference type="ARBA" id="ARBA00022741"/>
    </source>
</evidence>
<dbReference type="InterPro" id="IPR017871">
    <property type="entry name" value="ABC_transporter-like_CS"/>
</dbReference>
<reference evidence="10" key="1">
    <citation type="journal article" date="2024" name="Int. J. Syst. Evol. Microbiol.">
        <title>Turicibacter faecis sp. nov., isolated from faeces of heart failure mouse model.</title>
        <authorList>
            <person name="Imamura Y."/>
            <person name="Motooka D."/>
            <person name="Nakajima Y."/>
            <person name="Ito S."/>
            <person name="Kitakaze M."/>
            <person name="Iida T."/>
            <person name="Nakamura S."/>
        </authorList>
    </citation>
    <scope>NUCLEOTIDE SEQUENCE</scope>
    <source>
        <strain evidence="10">TC023</strain>
    </source>
</reference>
<evidence type="ECO:0000256" key="3">
    <source>
        <dbReference type="ARBA" id="ARBA00022448"/>
    </source>
</evidence>
<dbReference type="InterPro" id="IPR003593">
    <property type="entry name" value="AAA+_ATPase"/>
</dbReference>
<comment type="subcellular location">
    <subcellularLocation>
        <location evidence="1">Cell membrane</location>
        <topology evidence="1">Peripheral membrane protein</topology>
    </subcellularLocation>
</comment>
<keyword evidence="11" id="KW-1185">Reference proteome</keyword>
<evidence type="ECO:0000313" key="10">
    <source>
        <dbReference type="EMBL" id="BEH91786.1"/>
    </source>
</evidence>
<dbReference type="CDD" id="cd03225">
    <property type="entry name" value="ABC_cobalt_CbiO_domain1"/>
    <property type="match status" value="1"/>
</dbReference>
<dbReference type="PROSITE" id="PS50893">
    <property type="entry name" value="ABC_TRANSPORTER_2"/>
    <property type="match status" value="1"/>
</dbReference>
<evidence type="ECO:0000259" key="9">
    <source>
        <dbReference type="PROSITE" id="PS50893"/>
    </source>
</evidence>
<keyword evidence="5" id="KW-0547">Nucleotide-binding</keyword>
<sequence>MNNVVKLENVCFGYEDGNEVLKNFNLTINEGEFVTILGHNGSGKSTLSKLLVGLHEIQGGKIIIDGQPLTESSVFDIRQKVGIVFQNPDNQFVGCTVRDDIAFGLENKCVPYEEMDNLVNKYAQEVGMGDFLNFEPHYLSGGEKQRVAIAGVLALGAKIIILDEATAMLDPQGREDMMKLIHELVKNRDKTIIMITHYLDEAIHSDRIIVMNEGKIILEGKPKDVFKEKELLESVKLDVPFAVKVSYELTKRGVLSEIVTSDEELMNELCKLNLNL</sequence>
<dbReference type="NCBIfam" id="TIGR04520">
    <property type="entry name" value="ECF_ATPase_1"/>
    <property type="match status" value="1"/>
</dbReference>